<reference evidence="3" key="2">
    <citation type="submission" date="2016-01" db="EMBL/GenBank/DDBJ databases">
        <title>Six Aerococcus type strain genome sequencing and assembly using PacBio and Illumina Hiseq.</title>
        <authorList>
            <person name="Carkaci D."/>
            <person name="Dargis R."/>
            <person name="Nielsen X.C."/>
            <person name="Skovgaard O."/>
            <person name="Fuursted K."/>
            <person name="Christensen J.J."/>
        </authorList>
    </citation>
    <scope>NUCLEOTIDE SEQUENCE [LARGE SCALE GENOMIC DNA]</scope>
    <source>
        <strain evidence="3">CCUG43001</strain>
    </source>
</reference>
<feature type="transmembrane region" description="Helical" evidence="1">
    <location>
        <begin position="64"/>
        <end position="87"/>
    </location>
</feature>
<keyword evidence="3" id="KW-1185">Reference proteome</keyword>
<accession>A0A120I971</accession>
<evidence type="ECO:0000256" key="1">
    <source>
        <dbReference type="SAM" id="Phobius"/>
    </source>
</evidence>
<gene>
    <name evidence="2" type="ORF">AWM72_04025</name>
</gene>
<evidence type="ECO:0000313" key="2">
    <source>
        <dbReference type="EMBL" id="AMB93986.1"/>
    </source>
</evidence>
<dbReference type="Pfam" id="PF07613">
    <property type="entry name" value="DUF1576"/>
    <property type="match status" value="2"/>
</dbReference>
<sequence length="439" mass="47494">MHLLGTVLEHLDAYFLKKNLISSNFLYLLALFFIVCGLLIQPLPELLQGYWQILIAPSNLLTDYFAVGGYGATFVNAGILMLLNAFMVSRHAKWMTGPLFAALFTVTGFAFFGKNLFNTIPFMMGAWLYTKFLSIPFKKVLLTALFSTALSPVVSLVSFGQGLPLAWGIPLGYALGIFIGFVVSPIASSFLRFHLGFNLYNLGFTSGVLAMVVASVMRSFKLAVDVENIQVTMNYGPVFGFVILLCLFLILMGWSANRFSFKGYRDLTREAGTSVTDFVLLHGSALTLANVGILGLLATGYVWLLDGVLNGPVMGGILTVMGFAAFGKHPRNVAPVVLGIFLMQYFMLTHDPDMTSAILAALFGTTLAPIAGHYGPLAGFLAGALHATLVNNVGGVHAGLNLYNNGFSGGFVAATMAPVLETITEWRRDRAERSRISEG</sequence>
<feature type="transmembrane region" description="Helical" evidence="1">
    <location>
        <begin position="165"/>
        <end position="187"/>
    </location>
</feature>
<feature type="transmembrane region" description="Helical" evidence="1">
    <location>
        <begin position="333"/>
        <end position="348"/>
    </location>
</feature>
<dbReference type="EMBL" id="CP014160">
    <property type="protein sequence ID" value="AMB93986.1"/>
    <property type="molecule type" value="Genomic_DNA"/>
</dbReference>
<keyword evidence="1" id="KW-1133">Transmembrane helix</keyword>
<feature type="transmembrane region" description="Helical" evidence="1">
    <location>
        <begin position="309"/>
        <end position="326"/>
    </location>
</feature>
<name>A0A120I971_9LACT</name>
<feature type="transmembrane region" description="Helical" evidence="1">
    <location>
        <begin position="94"/>
        <end position="111"/>
    </location>
</feature>
<dbReference type="InterPro" id="IPR011470">
    <property type="entry name" value="DUF1576"/>
</dbReference>
<feature type="transmembrane region" description="Helical" evidence="1">
    <location>
        <begin position="237"/>
        <end position="257"/>
    </location>
</feature>
<dbReference type="AlphaFoldDB" id="A0A120I971"/>
<keyword evidence="1" id="KW-0812">Transmembrane</keyword>
<feature type="transmembrane region" description="Helical" evidence="1">
    <location>
        <begin position="278"/>
        <end position="303"/>
    </location>
</feature>
<organism evidence="2 3">
    <name type="scientific">Aerococcus sanguinicola</name>
    <dbReference type="NCBI Taxonomy" id="119206"/>
    <lineage>
        <taxon>Bacteria</taxon>
        <taxon>Bacillati</taxon>
        <taxon>Bacillota</taxon>
        <taxon>Bacilli</taxon>
        <taxon>Lactobacillales</taxon>
        <taxon>Aerococcaceae</taxon>
        <taxon>Aerococcus</taxon>
    </lineage>
</organism>
<feature type="transmembrane region" description="Helical" evidence="1">
    <location>
        <begin position="354"/>
        <end position="372"/>
    </location>
</feature>
<keyword evidence="1" id="KW-0472">Membrane</keyword>
<dbReference type="KEGG" id="asan:AWM72_04025"/>
<evidence type="ECO:0008006" key="4">
    <source>
        <dbReference type="Google" id="ProtNLM"/>
    </source>
</evidence>
<feature type="transmembrane region" description="Helical" evidence="1">
    <location>
        <begin position="199"/>
        <end position="217"/>
    </location>
</feature>
<evidence type="ECO:0000313" key="3">
    <source>
        <dbReference type="Proteomes" id="UP000069912"/>
    </source>
</evidence>
<reference evidence="2 3" key="1">
    <citation type="journal article" date="2016" name="Genome Announc.">
        <title>Complete Genome Sequences of Aerococcus christensenii CCUG 28831T, Aerococcus sanguinicola CCUG 43001T, Aerococcus urinae CCUG 36881T, Aerococcus urinaeequi CCUG 28094T, Aerococcus urinaehominis CCUG 42038 BT, and Aerococcus viridans CCUG 4311T.</title>
        <authorList>
            <person name="Carkaci D."/>
            <person name="Dargis R."/>
            <person name="Nielsen X.C."/>
            <person name="Skovgaard O."/>
            <person name="Fuursted K."/>
            <person name="Christensen J.J."/>
        </authorList>
    </citation>
    <scope>NUCLEOTIDE SEQUENCE [LARGE SCALE GENOMIC DNA]</scope>
    <source>
        <strain evidence="2 3">CCUG43001</strain>
    </source>
</reference>
<feature type="transmembrane region" description="Helical" evidence="1">
    <location>
        <begin position="25"/>
        <end position="44"/>
    </location>
</feature>
<protein>
    <recommendedName>
        <fullName evidence="4">DUF1576 domain-containing protein</fullName>
    </recommendedName>
</protein>
<dbReference type="Proteomes" id="UP000069912">
    <property type="component" value="Chromosome"/>
</dbReference>
<proteinExistence type="predicted"/>